<keyword evidence="6" id="KW-1185">Reference proteome</keyword>
<organism evidence="5 6">
    <name type="scientific">Accipiter nisus</name>
    <name type="common">Eurasian sparrowhawk</name>
    <dbReference type="NCBI Taxonomy" id="211598"/>
    <lineage>
        <taxon>Eukaryota</taxon>
        <taxon>Metazoa</taxon>
        <taxon>Chordata</taxon>
        <taxon>Craniata</taxon>
        <taxon>Vertebrata</taxon>
        <taxon>Euteleostomi</taxon>
        <taxon>Archelosauria</taxon>
        <taxon>Archosauria</taxon>
        <taxon>Dinosauria</taxon>
        <taxon>Saurischia</taxon>
        <taxon>Theropoda</taxon>
        <taxon>Coelurosauria</taxon>
        <taxon>Aves</taxon>
        <taxon>Neognathae</taxon>
        <taxon>Neoaves</taxon>
        <taxon>Telluraves</taxon>
        <taxon>Accipitrimorphae</taxon>
        <taxon>Accipitriformes</taxon>
        <taxon>Accipitridae</taxon>
        <taxon>Accipitrinae</taxon>
        <taxon>Accipiter</taxon>
    </lineage>
</organism>
<dbReference type="AlphaFoldDB" id="A0A8B9NBJ3"/>
<proteinExistence type="predicted"/>
<dbReference type="InterPro" id="IPR014720">
    <property type="entry name" value="dsRBD_dom"/>
</dbReference>
<evidence type="ECO:0000256" key="2">
    <source>
        <dbReference type="PROSITE-ProRule" id="PRU00266"/>
    </source>
</evidence>
<feature type="compositionally biased region" description="Gly residues" evidence="3">
    <location>
        <begin position="1"/>
        <end position="12"/>
    </location>
</feature>
<protein>
    <recommendedName>
        <fullName evidence="4">DRBM domain-containing protein</fullName>
    </recommendedName>
</protein>
<evidence type="ECO:0000259" key="4">
    <source>
        <dbReference type="PROSITE" id="PS50137"/>
    </source>
</evidence>
<accession>A0A8B9NBJ3</accession>
<name>A0A8B9NBJ3_9AVES</name>
<sequence length="128" mass="13086">MSEEGAGGGARRSGGFPSPVPSLEQMLAANPGKTPISLLQEYGTRIGKTPGYDLLKAEGQAHQPNFTFRVTVGDISCTGGSLTPSASRLSPCLTSLAPTLAGGEVGTQPREGDLGWISLAWDVEGGGQ</sequence>
<dbReference type="Gene3D" id="3.30.160.20">
    <property type="match status" value="1"/>
</dbReference>
<dbReference type="InterPro" id="IPR051247">
    <property type="entry name" value="RLC_Component"/>
</dbReference>
<dbReference type="GO" id="GO:0035197">
    <property type="term" value="F:siRNA binding"/>
    <property type="evidence" value="ECO:0007669"/>
    <property type="project" value="TreeGrafter"/>
</dbReference>
<dbReference type="PANTHER" id="PTHR46205:SF1">
    <property type="entry name" value="RISC-LOADING COMPLEX SUBUNIT TARBP2"/>
    <property type="match status" value="1"/>
</dbReference>
<reference evidence="5" key="2">
    <citation type="submission" date="2025-09" db="UniProtKB">
        <authorList>
            <consortium name="Ensembl"/>
        </authorList>
    </citation>
    <scope>IDENTIFICATION</scope>
</reference>
<dbReference type="Ensembl" id="ENSANIT00000022011.1">
    <property type="protein sequence ID" value="ENSANIP00000021309.1"/>
    <property type="gene ID" value="ENSANIG00000014481.1"/>
</dbReference>
<keyword evidence="1 2" id="KW-0694">RNA-binding</keyword>
<dbReference type="GO" id="GO:0030422">
    <property type="term" value="P:siRNA processing"/>
    <property type="evidence" value="ECO:0007669"/>
    <property type="project" value="TreeGrafter"/>
</dbReference>
<dbReference type="Pfam" id="PF00035">
    <property type="entry name" value="dsrm"/>
    <property type="match status" value="1"/>
</dbReference>
<dbReference type="PROSITE" id="PS50137">
    <property type="entry name" value="DS_RBD"/>
    <property type="match status" value="1"/>
</dbReference>
<evidence type="ECO:0000256" key="3">
    <source>
        <dbReference type="SAM" id="MobiDB-lite"/>
    </source>
</evidence>
<dbReference type="GO" id="GO:0003725">
    <property type="term" value="F:double-stranded RNA binding"/>
    <property type="evidence" value="ECO:0007669"/>
    <property type="project" value="TreeGrafter"/>
</dbReference>
<feature type="domain" description="DRBM" evidence="4">
    <location>
        <begin position="34"/>
        <end position="73"/>
    </location>
</feature>
<reference evidence="5" key="1">
    <citation type="submission" date="2025-08" db="UniProtKB">
        <authorList>
            <consortium name="Ensembl"/>
        </authorList>
    </citation>
    <scope>IDENTIFICATION</scope>
</reference>
<dbReference type="GO" id="GO:0005737">
    <property type="term" value="C:cytoplasm"/>
    <property type="evidence" value="ECO:0007669"/>
    <property type="project" value="TreeGrafter"/>
</dbReference>
<dbReference type="SUPFAM" id="SSF54768">
    <property type="entry name" value="dsRNA-binding domain-like"/>
    <property type="match status" value="1"/>
</dbReference>
<feature type="region of interest" description="Disordered" evidence="3">
    <location>
        <begin position="1"/>
        <end position="29"/>
    </location>
</feature>
<dbReference type="GO" id="GO:0016442">
    <property type="term" value="C:RISC complex"/>
    <property type="evidence" value="ECO:0007669"/>
    <property type="project" value="TreeGrafter"/>
</dbReference>
<dbReference type="Proteomes" id="UP000694541">
    <property type="component" value="Unplaced"/>
</dbReference>
<evidence type="ECO:0000256" key="1">
    <source>
        <dbReference type="ARBA" id="ARBA00022884"/>
    </source>
</evidence>
<evidence type="ECO:0000313" key="6">
    <source>
        <dbReference type="Proteomes" id="UP000694541"/>
    </source>
</evidence>
<dbReference type="GO" id="GO:0005634">
    <property type="term" value="C:nucleus"/>
    <property type="evidence" value="ECO:0007669"/>
    <property type="project" value="TreeGrafter"/>
</dbReference>
<evidence type="ECO:0000313" key="5">
    <source>
        <dbReference type="Ensembl" id="ENSANIP00000021309.1"/>
    </source>
</evidence>
<dbReference type="PANTHER" id="PTHR46205">
    <property type="entry name" value="LOQUACIOUS, ISOFORM B"/>
    <property type="match status" value="1"/>
</dbReference>
<dbReference type="GO" id="GO:0070578">
    <property type="term" value="C:RISC-loading complex"/>
    <property type="evidence" value="ECO:0007669"/>
    <property type="project" value="TreeGrafter"/>
</dbReference>
<dbReference type="GO" id="GO:0070920">
    <property type="term" value="P:regulation of regulatory ncRNA processing"/>
    <property type="evidence" value="ECO:0007669"/>
    <property type="project" value="TreeGrafter"/>
</dbReference>